<reference evidence="1 2" key="1">
    <citation type="submission" date="2020-07" db="EMBL/GenBank/DDBJ databases">
        <title>Sequencing the genomes of 1000 actinobacteria strains.</title>
        <authorList>
            <person name="Klenk H.-P."/>
        </authorList>
    </citation>
    <scope>NUCLEOTIDE SEQUENCE [LARGE SCALE GENOMIC DNA]</scope>
    <source>
        <strain evidence="1 2">DSM 45927</strain>
    </source>
</reference>
<comment type="caution">
    <text evidence="1">The sequence shown here is derived from an EMBL/GenBank/DDBJ whole genome shotgun (WGS) entry which is preliminary data.</text>
</comment>
<accession>A0A853BY51</accession>
<organism evidence="1 2">
    <name type="scientific">Streptomonospora nanhaiensis</name>
    <dbReference type="NCBI Taxonomy" id="1323731"/>
    <lineage>
        <taxon>Bacteria</taxon>
        <taxon>Bacillati</taxon>
        <taxon>Actinomycetota</taxon>
        <taxon>Actinomycetes</taxon>
        <taxon>Streptosporangiales</taxon>
        <taxon>Nocardiopsidaceae</taxon>
        <taxon>Streptomonospora</taxon>
    </lineage>
</organism>
<dbReference type="RefSeq" id="WP_179770130.1">
    <property type="nucleotide sequence ID" value="NZ_JACCFO010000001.1"/>
</dbReference>
<name>A0A853BY51_9ACTN</name>
<sequence length="352" mass="39566">MRARLDPDDPRAAMHTGRPLGRLMLDRDPDLDLCHMHDPNQDRAMVCRFMYFRVKRLRLGAVLTRFLRERLAPGGTVFILDCPLRWPATVLGERHRFQFGALGGIPPQGYTEGGERVARFLAEQGAAARTWDAPEADAECPEAEWGYDDTLTADLRAVAAERGLRLRRITVPEPEQLSPLVAELYRWWYRRLGLPDDRLIVETYNQWEPYWALRTGSVPFWLHFPTEPSRDRLADYLREAPAPPYRDIHVNLFSNGLRSMGQLPAEEWGALARRHASRTGGLLGVDARAYPTDLGGLLRYRSAFASLGARQDLPAPLTLAELAEFLAEARGSAAHRPVRIADEGTGADAPAP</sequence>
<gene>
    <name evidence="1" type="ORF">HNR12_005369</name>
</gene>
<protein>
    <submittedName>
        <fullName evidence="1">Uncharacterized protein</fullName>
    </submittedName>
</protein>
<keyword evidence="2" id="KW-1185">Reference proteome</keyword>
<evidence type="ECO:0000313" key="2">
    <source>
        <dbReference type="Proteomes" id="UP000575985"/>
    </source>
</evidence>
<dbReference type="EMBL" id="JACCFO010000001">
    <property type="protein sequence ID" value="NYI99092.1"/>
    <property type="molecule type" value="Genomic_DNA"/>
</dbReference>
<dbReference type="AlphaFoldDB" id="A0A853BY51"/>
<dbReference type="Proteomes" id="UP000575985">
    <property type="component" value="Unassembled WGS sequence"/>
</dbReference>
<proteinExistence type="predicted"/>
<evidence type="ECO:0000313" key="1">
    <source>
        <dbReference type="EMBL" id="NYI99092.1"/>
    </source>
</evidence>